<dbReference type="GO" id="GO:0006355">
    <property type="term" value="P:regulation of DNA-templated transcription"/>
    <property type="evidence" value="ECO:0007669"/>
    <property type="project" value="InterPro"/>
</dbReference>
<dbReference type="PANTHER" id="PTHR43214">
    <property type="entry name" value="TWO-COMPONENT RESPONSE REGULATOR"/>
    <property type="match status" value="1"/>
</dbReference>
<dbReference type="InterPro" id="IPR039420">
    <property type="entry name" value="WalR-like"/>
</dbReference>
<dbReference type="Pfam" id="PF00072">
    <property type="entry name" value="Response_reg"/>
    <property type="match status" value="1"/>
</dbReference>
<sequence length="208" mass="23168">MINVIIADDVKILRTGLKAVLSGDSEINVVGEASDGKEAYEMSIRLRPDVVLMDMRMPDYDGGYGTRKIKDTLPDIKVLVLTTFDDKETVDKAIASGADGYILKEMDNDKIINSIKAVSGGINVFCNNIFRSIKKDVVVQQDAKNFDLTDREIDFIRLICEGYDNREIASKLFLAEGTVRNGISRLLEKLGMKDRTQLAVFAIKNNII</sequence>
<dbReference type="Proteomes" id="UP000183190">
    <property type="component" value="Unassembled WGS sequence"/>
</dbReference>
<dbReference type="SMART" id="SM00421">
    <property type="entry name" value="HTH_LUXR"/>
    <property type="match status" value="1"/>
</dbReference>
<dbReference type="OrthoDB" id="9779069at2"/>
<comment type="function">
    <text evidence="6">May play the central regulatory role in sporulation. It may be an element of the effector pathway responsible for the activation of sporulation genes in response to nutritional stress. Spo0A may act in concert with spo0H (a sigma factor) to control the expression of some genes that are critical to the sporulation process.</text>
</comment>
<dbReference type="SMART" id="SM00448">
    <property type="entry name" value="REC"/>
    <property type="match status" value="1"/>
</dbReference>
<dbReference type="InterPro" id="IPR016032">
    <property type="entry name" value="Sig_transdc_resp-reg_C-effctor"/>
</dbReference>
<dbReference type="InterPro" id="IPR011006">
    <property type="entry name" value="CheY-like_superfamily"/>
</dbReference>
<evidence type="ECO:0000313" key="11">
    <source>
        <dbReference type="Proteomes" id="UP000183190"/>
    </source>
</evidence>
<dbReference type="RefSeq" id="WP_074716598.1">
    <property type="nucleotide sequence ID" value="NZ_FNWV01000005.1"/>
</dbReference>
<evidence type="ECO:0000256" key="7">
    <source>
        <dbReference type="PROSITE-ProRule" id="PRU00169"/>
    </source>
</evidence>
<feature type="domain" description="Response regulatory" evidence="9">
    <location>
        <begin position="3"/>
        <end position="119"/>
    </location>
</feature>
<dbReference type="CDD" id="cd17535">
    <property type="entry name" value="REC_NarL-like"/>
    <property type="match status" value="1"/>
</dbReference>
<dbReference type="PROSITE" id="PS00622">
    <property type="entry name" value="HTH_LUXR_1"/>
    <property type="match status" value="1"/>
</dbReference>
<dbReference type="CDD" id="cd06170">
    <property type="entry name" value="LuxR_C_like"/>
    <property type="match status" value="1"/>
</dbReference>
<dbReference type="GO" id="GO:0000160">
    <property type="term" value="P:phosphorelay signal transduction system"/>
    <property type="evidence" value="ECO:0007669"/>
    <property type="project" value="InterPro"/>
</dbReference>
<dbReference type="Pfam" id="PF00196">
    <property type="entry name" value="GerE"/>
    <property type="match status" value="1"/>
</dbReference>
<dbReference type="GO" id="GO:0003677">
    <property type="term" value="F:DNA binding"/>
    <property type="evidence" value="ECO:0007669"/>
    <property type="project" value="UniProtKB-KW"/>
</dbReference>
<dbReference type="PANTHER" id="PTHR43214:SF40">
    <property type="entry name" value="TRANSCRIPTIONAL REGULATORY PROTEIN LNRK"/>
    <property type="match status" value="1"/>
</dbReference>
<dbReference type="PROSITE" id="PS50043">
    <property type="entry name" value="HTH_LUXR_2"/>
    <property type="match status" value="1"/>
</dbReference>
<evidence type="ECO:0000256" key="1">
    <source>
        <dbReference type="ARBA" id="ARBA00018672"/>
    </source>
</evidence>
<feature type="domain" description="HTH luxR-type" evidence="8">
    <location>
        <begin position="141"/>
        <end position="206"/>
    </location>
</feature>
<feature type="modified residue" description="4-aspartylphosphate" evidence="7">
    <location>
        <position position="54"/>
    </location>
</feature>
<keyword evidence="5" id="KW-0804">Transcription</keyword>
<keyword evidence="3" id="KW-0805">Transcription regulation</keyword>
<dbReference type="InterPro" id="IPR001789">
    <property type="entry name" value="Sig_transdc_resp-reg_receiver"/>
</dbReference>
<dbReference type="PROSITE" id="PS50110">
    <property type="entry name" value="RESPONSE_REGULATORY"/>
    <property type="match status" value="1"/>
</dbReference>
<accession>A0A1H6JNR0</accession>
<dbReference type="InterPro" id="IPR058245">
    <property type="entry name" value="NreC/VraR/RcsB-like_REC"/>
</dbReference>
<keyword evidence="2 7" id="KW-0597">Phosphoprotein</keyword>
<name>A0A1H6JNR0_RUMFL</name>
<gene>
    <name evidence="10" type="ORF">SAMN02910265_01806</name>
</gene>
<evidence type="ECO:0000313" key="10">
    <source>
        <dbReference type="EMBL" id="SEH62207.1"/>
    </source>
</evidence>
<protein>
    <recommendedName>
        <fullName evidence="1">Stage 0 sporulation protein A homolog</fullName>
    </recommendedName>
</protein>
<evidence type="ECO:0000256" key="6">
    <source>
        <dbReference type="ARBA" id="ARBA00024867"/>
    </source>
</evidence>
<evidence type="ECO:0000259" key="9">
    <source>
        <dbReference type="PROSITE" id="PS50110"/>
    </source>
</evidence>
<dbReference type="PRINTS" id="PR00038">
    <property type="entry name" value="HTHLUXR"/>
</dbReference>
<dbReference type="SUPFAM" id="SSF46894">
    <property type="entry name" value="C-terminal effector domain of the bipartite response regulators"/>
    <property type="match status" value="1"/>
</dbReference>
<dbReference type="Gene3D" id="3.40.50.2300">
    <property type="match status" value="1"/>
</dbReference>
<evidence type="ECO:0000256" key="4">
    <source>
        <dbReference type="ARBA" id="ARBA00023125"/>
    </source>
</evidence>
<reference evidence="10 11" key="1">
    <citation type="submission" date="2016-10" db="EMBL/GenBank/DDBJ databases">
        <authorList>
            <person name="de Groot N.N."/>
        </authorList>
    </citation>
    <scope>NUCLEOTIDE SEQUENCE [LARGE SCALE GENOMIC DNA]</scope>
    <source>
        <strain evidence="10 11">YAD2003</strain>
    </source>
</reference>
<dbReference type="InterPro" id="IPR000792">
    <property type="entry name" value="Tscrpt_reg_LuxR_C"/>
</dbReference>
<proteinExistence type="predicted"/>
<organism evidence="10 11">
    <name type="scientific">Ruminococcus flavefaciens</name>
    <dbReference type="NCBI Taxonomy" id="1265"/>
    <lineage>
        <taxon>Bacteria</taxon>
        <taxon>Bacillati</taxon>
        <taxon>Bacillota</taxon>
        <taxon>Clostridia</taxon>
        <taxon>Eubacteriales</taxon>
        <taxon>Oscillospiraceae</taxon>
        <taxon>Ruminococcus</taxon>
    </lineage>
</organism>
<evidence type="ECO:0000256" key="2">
    <source>
        <dbReference type="ARBA" id="ARBA00022553"/>
    </source>
</evidence>
<evidence type="ECO:0000256" key="5">
    <source>
        <dbReference type="ARBA" id="ARBA00023163"/>
    </source>
</evidence>
<evidence type="ECO:0000259" key="8">
    <source>
        <dbReference type="PROSITE" id="PS50043"/>
    </source>
</evidence>
<dbReference type="SUPFAM" id="SSF52172">
    <property type="entry name" value="CheY-like"/>
    <property type="match status" value="1"/>
</dbReference>
<keyword evidence="4 10" id="KW-0238">DNA-binding</keyword>
<dbReference type="EMBL" id="FNWV01000005">
    <property type="protein sequence ID" value="SEH62207.1"/>
    <property type="molecule type" value="Genomic_DNA"/>
</dbReference>
<dbReference type="AlphaFoldDB" id="A0A1H6JNR0"/>
<evidence type="ECO:0000256" key="3">
    <source>
        <dbReference type="ARBA" id="ARBA00023015"/>
    </source>
</evidence>